<dbReference type="AlphaFoldDB" id="A0A068SBP5"/>
<feature type="transmembrane region" description="Helical" evidence="5">
    <location>
        <begin position="239"/>
        <end position="258"/>
    </location>
</feature>
<feature type="signal peptide" evidence="6">
    <location>
        <begin position="1"/>
        <end position="18"/>
    </location>
</feature>
<organism evidence="8 9">
    <name type="scientific">Lichtheimia corymbifera JMRC:FSU:9682</name>
    <dbReference type="NCBI Taxonomy" id="1263082"/>
    <lineage>
        <taxon>Eukaryota</taxon>
        <taxon>Fungi</taxon>
        <taxon>Fungi incertae sedis</taxon>
        <taxon>Mucoromycota</taxon>
        <taxon>Mucoromycotina</taxon>
        <taxon>Mucoromycetes</taxon>
        <taxon>Mucorales</taxon>
        <taxon>Lichtheimiaceae</taxon>
        <taxon>Lichtheimia</taxon>
    </lineage>
</organism>
<feature type="transmembrane region" description="Helical" evidence="5">
    <location>
        <begin position="42"/>
        <end position="65"/>
    </location>
</feature>
<feature type="chain" id="PRO_5005406908" description="TM7S3/TM198-like domain-containing protein" evidence="6">
    <location>
        <begin position="19"/>
        <end position="300"/>
    </location>
</feature>
<evidence type="ECO:0000256" key="2">
    <source>
        <dbReference type="ARBA" id="ARBA00022692"/>
    </source>
</evidence>
<evidence type="ECO:0000313" key="9">
    <source>
        <dbReference type="Proteomes" id="UP000027586"/>
    </source>
</evidence>
<feature type="transmembrane region" description="Helical" evidence="5">
    <location>
        <begin position="199"/>
        <end position="219"/>
    </location>
</feature>
<feature type="transmembrane region" description="Helical" evidence="5">
    <location>
        <begin position="108"/>
        <end position="127"/>
    </location>
</feature>
<evidence type="ECO:0000256" key="6">
    <source>
        <dbReference type="SAM" id="SignalP"/>
    </source>
</evidence>
<feature type="transmembrane region" description="Helical" evidence="5">
    <location>
        <begin position="77"/>
        <end position="96"/>
    </location>
</feature>
<reference evidence="8" key="1">
    <citation type="submission" date="2013-08" db="EMBL/GenBank/DDBJ databases">
        <title>Gene expansion shapes genome architecture in the human pathogen Lichtheimia corymbifera: an evolutionary genomics analysis in the ancient terrestrial Mucorales (Mucoromycotina).</title>
        <authorList>
            <person name="Schwartze V.U."/>
            <person name="Winter S."/>
            <person name="Shelest E."/>
            <person name="Marcet-Houben M."/>
            <person name="Horn F."/>
            <person name="Wehner S."/>
            <person name="Hoffmann K."/>
            <person name="Riege K."/>
            <person name="Sammeth M."/>
            <person name="Nowrousian M."/>
            <person name="Valiante V."/>
            <person name="Linde J."/>
            <person name="Jacobsen I.D."/>
            <person name="Marz M."/>
            <person name="Brakhage A.A."/>
            <person name="Gabaldon T."/>
            <person name="Bocker S."/>
            <person name="Voigt K."/>
        </authorList>
    </citation>
    <scope>NUCLEOTIDE SEQUENCE [LARGE SCALE GENOMIC DNA]</scope>
    <source>
        <strain evidence="8">FSU 9682</strain>
    </source>
</reference>
<keyword evidence="6" id="KW-0732">Signal</keyword>
<evidence type="ECO:0000256" key="3">
    <source>
        <dbReference type="ARBA" id="ARBA00022989"/>
    </source>
</evidence>
<sequence>MTRGCILLLLLAACTVAGAPVVVNEEPGVLYLPNNAIVLDDGYQLSIQGVIGSIVLIGTALLLWLRGAFYYFQTPATSGLVGFITLGLITWVLLANLEPAGTYGTNRWTLYLVAPIGCGLAGALILACCAWTPIPLMVLGGLGGLAAGLWVLGWRTGTSIQSNWGRAVLLVVLVILGCLIAALDYLFHMLGTSMTGAYMLMLGLDVYFHTGFTYCFTATLDQNPAHGNTFTVTRETNIIQGVLVVAVIVGLVIQLCMAQSIQSQHTRAFSGLYQYPVIRHVMPQAILVQGRWFTPWQSKV</sequence>
<comment type="caution">
    <text evidence="8">The sequence shown here is derived from an EMBL/GenBank/DDBJ whole genome shotgun (WGS) entry which is preliminary data.</text>
</comment>
<feature type="transmembrane region" description="Helical" evidence="5">
    <location>
        <begin position="134"/>
        <end position="152"/>
    </location>
</feature>
<feature type="domain" description="TM7S3/TM198-like" evidence="7">
    <location>
        <begin position="75"/>
        <end position="255"/>
    </location>
</feature>
<evidence type="ECO:0000259" key="7">
    <source>
        <dbReference type="Pfam" id="PF13886"/>
    </source>
</evidence>
<dbReference type="Proteomes" id="UP000027586">
    <property type="component" value="Unassembled WGS sequence"/>
</dbReference>
<dbReference type="EMBL" id="CBTN010000069">
    <property type="protein sequence ID" value="CDH59380.1"/>
    <property type="molecule type" value="Genomic_DNA"/>
</dbReference>
<evidence type="ECO:0000256" key="1">
    <source>
        <dbReference type="ARBA" id="ARBA00004141"/>
    </source>
</evidence>
<protein>
    <recommendedName>
        <fullName evidence="7">TM7S3/TM198-like domain-containing protein</fullName>
    </recommendedName>
</protein>
<evidence type="ECO:0000256" key="4">
    <source>
        <dbReference type="ARBA" id="ARBA00023136"/>
    </source>
</evidence>
<dbReference type="GO" id="GO:0016020">
    <property type="term" value="C:membrane"/>
    <property type="evidence" value="ECO:0007669"/>
    <property type="project" value="UniProtKB-SubCell"/>
</dbReference>
<keyword evidence="2 5" id="KW-0812">Transmembrane</keyword>
<evidence type="ECO:0000313" key="8">
    <source>
        <dbReference type="EMBL" id="CDH59380.1"/>
    </source>
</evidence>
<dbReference type="OrthoDB" id="102260at2759"/>
<evidence type="ECO:0000256" key="5">
    <source>
        <dbReference type="SAM" id="Phobius"/>
    </source>
</evidence>
<proteinExistence type="predicted"/>
<name>A0A068SBP5_9FUNG</name>
<dbReference type="InterPro" id="IPR025256">
    <property type="entry name" value="TM7S3/TM198-like_dom"/>
</dbReference>
<feature type="transmembrane region" description="Helical" evidence="5">
    <location>
        <begin position="164"/>
        <end position="187"/>
    </location>
</feature>
<dbReference type="Pfam" id="PF13886">
    <property type="entry name" value="TM7S3_TM198"/>
    <property type="match status" value="1"/>
</dbReference>
<gene>
    <name evidence="8" type="ORF">LCOR_10197.1</name>
</gene>
<accession>A0A068SBP5</accession>
<comment type="subcellular location">
    <subcellularLocation>
        <location evidence="1">Membrane</location>
        <topology evidence="1">Multi-pass membrane protein</topology>
    </subcellularLocation>
</comment>
<dbReference type="VEuPathDB" id="FungiDB:LCOR_10197.1"/>
<keyword evidence="9" id="KW-1185">Reference proteome</keyword>
<dbReference type="STRING" id="1263082.A0A068SBP5"/>
<keyword evidence="3 5" id="KW-1133">Transmembrane helix</keyword>
<keyword evidence="4 5" id="KW-0472">Membrane</keyword>